<comment type="function">
    <text evidence="14">Decapping metalloenzyme that catalyzes the cleavage of the cap structure on mRNAs. Removes the 7-methyl guanine cap structure from mRNA molecules, yielding a 5'-phosphorylated mRNA fragment and 7m-GDP. Necessary for the degradation of mRNAs, both in normal mRNA turnover and in nonsense-mediated mRNA decay. Plays a role in replication-dependent histone mRNA degradation. Has higher activity towards mRNAs that lack a poly(A) tail. Has no activity towards a cap structure lacking an RNA moiety. The presence of a N(6)-methyladenosine methylation at the second transcribed position of mRNAs (N(6),2'-O-dimethyladenosine cap; m6A(m)) provides resistance to DCP2-mediated decapping. Blocks autophagy in nutrient-rich conditions by repressing the expression of ATG-related genes through degradation of their transcripts.</text>
</comment>
<dbReference type="GO" id="GO:0000184">
    <property type="term" value="P:nuclear-transcribed mRNA catabolic process, nonsense-mediated decay"/>
    <property type="evidence" value="ECO:0007669"/>
    <property type="project" value="InterPro"/>
</dbReference>
<evidence type="ECO:0000256" key="14">
    <source>
        <dbReference type="ARBA" id="ARBA00060003"/>
    </source>
</evidence>
<keyword evidence="12" id="KW-0539">Nucleus</keyword>
<dbReference type="GO" id="GO:0000290">
    <property type="term" value="P:deadenylation-dependent decapping of nuclear-transcribed mRNA"/>
    <property type="evidence" value="ECO:0007669"/>
    <property type="project" value="InterPro"/>
</dbReference>
<dbReference type="FunFam" id="1.10.10.1050:FF:000001">
    <property type="entry name" value="M7GpppN-mRNA hydrolase isoform 2"/>
    <property type="match status" value="1"/>
</dbReference>
<protein>
    <recommendedName>
        <fullName evidence="15">m7GpppN-mRNA hydrolase</fullName>
    </recommendedName>
    <alternativeName>
        <fullName evidence="16">mRNA-decapping enzyme 2</fullName>
    </alternativeName>
</protein>
<evidence type="ECO:0000256" key="9">
    <source>
        <dbReference type="ARBA" id="ARBA00022801"/>
    </source>
</evidence>
<dbReference type="GO" id="GO:0003723">
    <property type="term" value="F:RNA binding"/>
    <property type="evidence" value="ECO:0007669"/>
    <property type="project" value="UniProtKB-KW"/>
</dbReference>
<evidence type="ECO:0000256" key="7">
    <source>
        <dbReference type="ARBA" id="ARBA00022553"/>
    </source>
</evidence>
<dbReference type="EMBL" id="CAHIKZ030002082">
    <property type="protein sequence ID" value="CAE1280680.1"/>
    <property type="molecule type" value="Genomic_DNA"/>
</dbReference>
<evidence type="ECO:0000256" key="2">
    <source>
        <dbReference type="ARBA" id="ARBA00001946"/>
    </source>
</evidence>
<feature type="domain" description="Nudix hydrolase" evidence="17">
    <location>
        <begin position="107"/>
        <end position="245"/>
    </location>
</feature>
<dbReference type="OrthoDB" id="18996at2759"/>
<dbReference type="Gene3D" id="1.10.10.1050">
    <property type="entry name" value="Dcp2, box A domain"/>
    <property type="match status" value="1"/>
</dbReference>
<evidence type="ECO:0000313" key="19">
    <source>
        <dbReference type="Proteomes" id="UP000597762"/>
    </source>
</evidence>
<comment type="subcellular location">
    <subcellularLocation>
        <location evidence="4">Cytoplasm</location>
        <location evidence="4">P-body</location>
    </subcellularLocation>
    <subcellularLocation>
        <location evidence="3">Nucleus</location>
    </subcellularLocation>
</comment>
<dbReference type="GO" id="GO:0005634">
    <property type="term" value="C:nucleus"/>
    <property type="evidence" value="ECO:0007669"/>
    <property type="project" value="UniProtKB-SubCell"/>
</dbReference>
<dbReference type="Proteomes" id="UP000597762">
    <property type="component" value="Unassembled WGS sequence"/>
</dbReference>
<dbReference type="InterPro" id="IPR044099">
    <property type="entry name" value="Dcp2_NUDIX"/>
</dbReference>
<keyword evidence="7" id="KW-0597">Phosphoprotein</keyword>
<name>A0A812CVI9_ACAPH</name>
<sequence>MDTIQPSGKVVSGTPQPFAIPAYVLDDLCSRFIINIPQEERLNPIRIFFQIELAHWFYLDFYCIENPELHTCGIKDFSSQIFRHCPFLNQYAEEVDKRLEDWKQYKMSVPTYGAIILDPEIKFCLLVQGYWAKSSWGFPKGKINEEETEQECAVREVFEETGFNISELINATDYIENQMYDQLTRLYIIAGVSLDTKFQTKTRKEIKCMQWFPVDALPAHKKDQTCRTQLNMNSNNFFTVIPFIKPLRKWIANKKQQNHDLKSQLVGKIDMSGVIAPGPVNGNLTPVNGRQLTDKQRLKQQQSYNQQVFADFHEYQKLRDGKSSSLLGVSTGNGFKGSGNKMLNNGCNSNNSSEVGSHLIMTDSNNSHKFHKNRHSASPKQNYKKILSRDKMKESDSGLLGFCLHDLELNKATAWSNFRLNLEAIWTGLP</sequence>
<evidence type="ECO:0000313" key="18">
    <source>
        <dbReference type="EMBL" id="CAE1280680.1"/>
    </source>
</evidence>
<gene>
    <name evidence="18" type="ORF">SPHA_42455</name>
</gene>
<evidence type="ECO:0000256" key="11">
    <source>
        <dbReference type="ARBA" id="ARBA00023211"/>
    </source>
</evidence>
<evidence type="ECO:0000256" key="13">
    <source>
        <dbReference type="ARBA" id="ARBA00047661"/>
    </source>
</evidence>
<dbReference type="InterPro" id="IPR000086">
    <property type="entry name" value="NUDIX_hydrolase_dom"/>
</dbReference>
<evidence type="ECO:0000259" key="17">
    <source>
        <dbReference type="PROSITE" id="PS51462"/>
    </source>
</evidence>
<dbReference type="Gene3D" id="3.90.79.10">
    <property type="entry name" value="Nucleoside Triphosphate Pyrophosphohydrolase"/>
    <property type="match status" value="1"/>
</dbReference>
<evidence type="ECO:0000256" key="15">
    <source>
        <dbReference type="ARBA" id="ARBA00068566"/>
    </source>
</evidence>
<keyword evidence="6" id="KW-0963">Cytoplasm</keyword>
<comment type="similarity">
    <text evidence="5">Belongs to the Nudix hydrolase family. DCP2 subfamily.</text>
</comment>
<dbReference type="SMART" id="SM01125">
    <property type="entry name" value="DCP2"/>
    <property type="match status" value="1"/>
</dbReference>
<organism evidence="18 19">
    <name type="scientific">Acanthosepion pharaonis</name>
    <name type="common">Pharaoh cuttlefish</name>
    <name type="synonym">Sepia pharaonis</name>
    <dbReference type="NCBI Taxonomy" id="158019"/>
    <lineage>
        <taxon>Eukaryota</taxon>
        <taxon>Metazoa</taxon>
        <taxon>Spiralia</taxon>
        <taxon>Lophotrochozoa</taxon>
        <taxon>Mollusca</taxon>
        <taxon>Cephalopoda</taxon>
        <taxon>Coleoidea</taxon>
        <taxon>Decapodiformes</taxon>
        <taxon>Sepiida</taxon>
        <taxon>Sepiina</taxon>
        <taxon>Sepiidae</taxon>
        <taxon>Acanthosepion</taxon>
    </lineage>
</organism>
<dbReference type="PANTHER" id="PTHR23114">
    <property type="entry name" value="M7GPPPN-MRNA HYDROLASE"/>
    <property type="match status" value="1"/>
</dbReference>
<evidence type="ECO:0000256" key="4">
    <source>
        <dbReference type="ARBA" id="ARBA00004201"/>
    </source>
</evidence>
<evidence type="ECO:0000256" key="3">
    <source>
        <dbReference type="ARBA" id="ARBA00004123"/>
    </source>
</evidence>
<dbReference type="PROSITE" id="PS51462">
    <property type="entry name" value="NUDIX"/>
    <property type="match status" value="1"/>
</dbReference>
<keyword evidence="10" id="KW-0694">RNA-binding</keyword>
<comment type="cofactor">
    <cofactor evidence="1">
        <name>Mn(2+)</name>
        <dbReference type="ChEBI" id="CHEBI:29035"/>
    </cofactor>
</comment>
<dbReference type="CDD" id="cd03672">
    <property type="entry name" value="NUDIX_Dcp2p_Nudt20"/>
    <property type="match status" value="1"/>
</dbReference>
<evidence type="ECO:0000256" key="12">
    <source>
        <dbReference type="ARBA" id="ARBA00023242"/>
    </source>
</evidence>
<dbReference type="InterPro" id="IPR036189">
    <property type="entry name" value="DCP2_BoxA_sf"/>
</dbReference>
<evidence type="ECO:0000256" key="8">
    <source>
        <dbReference type="ARBA" id="ARBA00022723"/>
    </source>
</evidence>
<dbReference type="SUPFAM" id="SSF140586">
    <property type="entry name" value="Dcp2 domain-like"/>
    <property type="match status" value="1"/>
</dbReference>
<dbReference type="PROSITE" id="PS00893">
    <property type="entry name" value="NUDIX_BOX"/>
    <property type="match status" value="1"/>
</dbReference>
<comment type="cofactor">
    <cofactor evidence="2">
        <name>Mg(2+)</name>
        <dbReference type="ChEBI" id="CHEBI:18420"/>
    </cofactor>
</comment>
<keyword evidence="9 18" id="KW-0378">Hydrolase</keyword>
<keyword evidence="11" id="KW-0464">Manganese</keyword>
<evidence type="ECO:0000256" key="5">
    <source>
        <dbReference type="ARBA" id="ARBA00005279"/>
    </source>
</evidence>
<dbReference type="InterPro" id="IPR015797">
    <property type="entry name" value="NUDIX_hydrolase-like_dom_sf"/>
</dbReference>
<dbReference type="GO" id="GO:0030145">
    <property type="term" value="F:manganese ion binding"/>
    <property type="evidence" value="ECO:0007669"/>
    <property type="project" value="InterPro"/>
</dbReference>
<dbReference type="PANTHER" id="PTHR23114:SF17">
    <property type="entry name" value="M7GPPPN-MRNA HYDROLASE"/>
    <property type="match status" value="1"/>
</dbReference>
<dbReference type="Pfam" id="PF00293">
    <property type="entry name" value="NUDIX"/>
    <property type="match status" value="1"/>
</dbReference>
<comment type="caution">
    <text evidence="18">The sequence shown here is derived from an EMBL/GenBank/DDBJ whole genome shotgun (WGS) entry which is preliminary data.</text>
</comment>
<dbReference type="GO" id="GO:0000932">
    <property type="term" value="C:P-body"/>
    <property type="evidence" value="ECO:0007669"/>
    <property type="project" value="UniProtKB-SubCell"/>
</dbReference>
<reference evidence="18" key="1">
    <citation type="submission" date="2021-01" db="EMBL/GenBank/DDBJ databases">
        <authorList>
            <person name="Li R."/>
            <person name="Bekaert M."/>
        </authorList>
    </citation>
    <scope>NUCLEOTIDE SEQUENCE</scope>
    <source>
        <strain evidence="18">Farmed</strain>
    </source>
</reference>
<comment type="catalytic activity">
    <reaction evidence="13">
        <text>a 5'-end (N(7)-methyl 5'-triphosphoguanosine)-ribonucleoside in mRNA + H2O = N(7)-methyl-GDP + a 5'-end phospho-ribonucleoside in mRNA + 2 H(+)</text>
        <dbReference type="Rhea" id="RHEA:67484"/>
        <dbReference type="Rhea" id="RHEA-COMP:15692"/>
        <dbReference type="Rhea" id="RHEA-COMP:17167"/>
        <dbReference type="ChEBI" id="CHEBI:15377"/>
        <dbReference type="ChEBI" id="CHEBI:15378"/>
        <dbReference type="ChEBI" id="CHEBI:63714"/>
        <dbReference type="ChEBI" id="CHEBI:138282"/>
        <dbReference type="ChEBI" id="CHEBI:156461"/>
        <dbReference type="EC" id="3.6.1.62"/>
    </reaction>
    <physiologicalReaction direction="left-to-right" evidence="13">
        <dbReference type="Rhea" id="RHEA:67485"/>
    </physiologicalReaction>
</comment>
<dbReference type="AlphaFoldDB" id="A0A812CVI9"/>
<dbReference type="SUPFAM" id="SSF55811">
    <property type="entry name" value="Nudix"/>
    <property type="match status" value="1"/>
</dbReference>
<keyword evidence="8" id="KW-0479">Metal-binding</keyword>
<dbReference type="InterPro" id="IPR007722">
    <property type="entry name" value="DCP2_BoxA"/>
</dbReference>
<accession>A0A812CVI9</accession>
<evidence type="ECO:0000256" key="1">
    <source>
        <dbReference type="ARBA" id="ARBA00001936"/>
    </source>
</evidence>
<dbReference type="GO" id="GO:0140933">
    <property type="term" value="F:5'-(N(7)-methylguanosine 5'-triphospho)-[mRNA] hydrolase activity"/>
    <property type="evidence" value="ECO:0007669"/>
    <property type="project" value="UniProtKB-EC"/>
</dbReference>
<evidence type="ECO:0000256" key="16">
    <source>
        <dbReference type="ARBA" id="ARBA00078183"/>
    </source>
</evidence>
<evidence type="ECO:0000256" key="10">
    <source>
        <dbReference type="ARBA" id="ARBA00022884"/>
    </source>
</evidence>
<dbReference type="Pfam" id="PF05026">
    <property type="entry name" value="DCP2"/>
    <property type="match status" value="1"/>
</dbReference>
<dbReference type="InterPro" id="IPR020084">
    <property type="entry name" value="NUDIX_hydrolase_CS"/>
</dbReference>
<dbReference type="FunFam" id="3.90.79.10:FF:000003">
    <property type="entry name" value="M7GpppN-mRNA hydrolase isoform 2"/>
    <property type="match status" value="1"/>
</dbReference>
<keyword evidence="19" id="KW-1185">Reference proteome</keyword>
<evidence type="ECO:0000256" key="6">
    <source>
        <dbReference type="ARBA" id="ARBA00022490"/>
    </source>
</evidence>
<proteinExistence type="inferred from homology"/>